<gene>
    <name evidence="2" type="ORF">R7226_06265</name>
</gene>
<reference evidence="3" key="1">
    <citation type="submission" date="2023-07" db="EMBL/GenBank/DDBJ databases">
        <title>Conexibacter stalactiti sp. nov., isolated from stalactites in a lava cave and emended description of the genus Conexibacter.</title>
        <authorList>
            <person name="Lee S.D."/>
        </authorList>
    </citation>
    <scope>NUCLEOTIDE SEQUENCE [LARGE SCALE GENOMIC DNA]</scope>
    <source>
        <strain evidence="3">KCTC 39840</strain>
    </source>
</reference>
<dbReference type="SUPFAM" id="SSF52096">
    <property type="entry name" value="ClpP/crotonase"/>
    <property type="match status" value="1"/>
</dbReference>
<dbReference type="Gene3D" id="1.10.12.10">
    <property type="entry name" value="Lyase 2-enoyl-coa Hydratase, Chain A, domain 2"/>
    <property type="match status" value="1"/>
</dbReference>
<evidence type="ECO:0000313" key="3">
    <source>
        <dbReference type="Proteomes" id="UP001284601"/>
    </source>
</evidence>
<dbReference type="PANTHER" id="PTHR43459">
    <property type="entry name" value="ENOYL-COA HYDRATASE"/>
    <property type="match status" value="1"/>
</dbReference>
<evidence type="ECO:0000313" key="2">
    <source>
        <dbReference type="EMBL" id="MDW5593929.1"/>
    </source>
</evidence>
<name>A0ABU4HPE8_9ACTN</name>
<keyword evidence="3" id="KW-1185">Reference proteome</keyword>
<sequence length="270" mass="28684">MSVYELVHSYDTVNLHRAGAVARIELNRPEKMNAWDTQFGLDLRAAIERVGGDDEIRAVLLTGAGRGFSSGADLSAGFDPTPEGHPDVHTALVERYHPIITGLRELPKPVVAAVHGGAVGIGCSLALSADLVLASESAYFLLAFVNIGLVPDGGSSAFIPARIGFTRAIEMAFLGERLRAPRALEWGLINAVHPDDELTAAADALAARLAAGPTRSYAGTKQQLNAWVYSGVAEQLELEAEIQQQQAASSDFAEGALAFLQKRAPEFRGV</sequence>
<protein>
    <submittedName>
        <fullName evidence="2">Enoyl-CoA hydratase</fullName>
    </submittedName>
</protein>
<accession>A0ABU4HPE8</accession>
<organism evidence="2 3">
    <name type="scientific">Conexibacter stalactiti</name>
    <dbReference type="NCBI Taxonomy" id="1940611"/>
    <lineage>
        <taxon>Bacteria</taxon>
        <taxon>Bacillati</taxon>
        <taxon>Actinomycetota</taxon>
        <taxon>Thermoleophilia</taxon>
        <taxon>Solirubrobacterales</taxon>
        <taxon>Conexibacteraceae</taxon>
        <taxon>Conexibacter</taxon>
    </lineage>
</organism>
<dbReference type="RefSeq" id="WP_318596188.1">
    <property type="nucleotide sequence ID" value="NZ_JAWSTH010000010.1"/>
</dbReference>
<reference evidence="2 3" key="2">
    <citation type="submission" date="2023-10" db="EMBL/GenBank/DDBJ databases">
        <authorList>
            <person name="Han X.F."/>
        </authorList>
    </citation>
    <scope>NUCLEOTIDE SEQUENCE [LARGE SCALE GENOMIC DNA]</scope>
    <source>
        <strain evidence="2 3">KCTC 39840</strain>
    </source>
</reference>
<dbReference type="Proteomes" id="UP001284601">
    <property type="component" value="Unassembled WGS sequence"/>
</dbReference>
<comment type="caution">
    <text evidence="2">The sequence shown here is derived from an EMBL/GenBank/DDBJ whole genome shotgun (WGS) entry which is preliminary data.</text>
</comment>
<evidence type="ECO:0000256" key="1">
    <source>
        <dbReference type="ARBA" id="ARBA00005254"/>
    </source>
</evidence>
<proteinExistence type="inferred from homology"/>
<dbReference type="Gene3D" id="3.90.226.10">
    <property type="entry name" value="2-enoyl-CoA Hydratase, Chain A, domain 1"/>
    <property type="match status" value="1"/>
</dbReference>
<dbReference type="InterPro" id="IPR001753">
    <property type="entry name" value="Enoyl-CoA_hydra/iso"/>
</dbReference>
<dbReference type="PANTHER" id="PTHR43459:SF1">
    <property type="entry name" value="EG:BACN32G11.4 PROTEIN"/>
    <property type="match status" value="1"/>
</dbReference>
<dbReference type="EMBL" id="JAWSTH010000010">
    <property type="protein sequence ID" value="MDW5593929.1"/>
    <property type="molecule type" value="Genomic_DNA"/>
</dbReference>
<dbReference type="InterPro" id="IPR014748">
    <property type="entry name" value="Enoyl-CoA_hydra_C"/>
</dbReference>
<comment type="similarity">
    <text evidence="1">Belongs to the enoyl-CoA hydratase/isomerase family.</text>
</comment>
<dbReference type="CDD" id="cd06558">
    <property type="entry name" value="crotonase-like"/>
    <property type="match status" value="1"/>
</dbReference>
<dbReference type="InterPro" id="IPR029045">
    <property type="entry name" value="ClpP/crotonase-like_dom_sf"/>
</dbReference>
<dbReference type="Pfam" id="PF00378">
    <property type="entry name" value="ECH_1"/>
    <property type="match status" value="1"/>
</dbReference>